<protein>
    <submittedName>
        <fullName evidence="2">Uncharacterized protein</fullName>
    </submittedName>
</protein>
<evidence type="ECO:0000256" key="1">
    <source>
        <dbReference type="SAM" id="SignalP"/>
    </source>
</evidence>
<proteinExistence type="predicted"/>
<evidence type="ECO:0000313" key="2">
    <source>
        <dbReference type="EMBL" id="CAD7082761.1"/>
    </source>
</evidence>
<evidence type="ECO:0000313" key="3">
    <source>
        <dbReference type="Proteomes" id="UP000594454"/>
    </source>
</evidence>
<gene>
    <name evidence="2" type="ORF">HERILL_LOCUS5771</name>
</gene>
<dbReference type="EMBL" id="LR899010">
    <property type="protein sequence ID" value="CAD7082761.1"/>
    <property type="molecule type" value="Genomic_DNA"/>
</dbReference>
<sequence>MRVICLILFALVTLLMAVLAAEKPEIVYVHLNTTEEAEEVQKKILAEFTSFGEPIVTKTEGAEAPAIIKDEKPKSSS</sequence>
<accession>A0A7R8YRE2</accession>
<organism evidence="2 3">
    <name type="scientific">Hermetia illucens</name>
    <name type="common">Black soldier fly</name>
    <dbReference type="NCBI Taxonomy" id="343691"/>
    <lineage>
        <taxon>Eukaryota</taxon>
        <taxon>Metazoa</taxon>
        <taxon>Ecdysozoa</taxon>
        <taxon>Arthropoda</taxon>
        <taxon>Hexapoda</taxon>
        <taxon>Insecta</taxon>
        <taxon>Pterygota</taxon>
        <taxon>Neoptera</taxon>
        <taxon>Endopterygota</taxon>
        <taxon>Diptera</taxon>
        <taxon>Brachycera</taxon>
        <taxon>Stratiomyomorpha</taxon>
        <taxon>Stratiomyidae</taxon>
        <taxon>Hermetiinae</taxon>
        <taxon>Hermetia</taxon>
    </lineage>
</organism>
<dbReference type="AlphaFoldDB" id="A0A7R8YRE2"/>
<keyword evidence="1" id="KW-0732">Signal</keyword>
<feature type="signal peptide" evidence="1">
    <location>
        <begin position="1"/>
        <end position="20"/>
    </location>
</feature>
<feature type="chain" id="PRO_5030605238" evidence="1">
    <location>
        <begin position="21"/>
        <end position="77"/>
    </location>
</feature>
<reference evidence="2 3" key="1">
    <citation type="submission" date="2020-11" db="EMBL/GenBank/DDBJ databases">
        <authorList>
            <person name="Wallbank WR R."/>
            <person name="Pardo Diaz C."/>
            <person name="Kozak K."/>
            <person name="Martin S."/>
            <person name="Jiggins C."/>
            <person name="Moest M."/>
            <person name="Warren A I."/>
            <person name="Generalovic N T."/>
            <person name="Byers J.R.P. K."/>
            <person name="Montejo-Kovacevich G."/>
            <person name="Yen C E."/>
        </authorList>
    </citation>
    <scope>NUCLEOTIDE SEQUENCE [LARGE SCALE GENOMIC DNA]</scope>
</reference>
<keyword evidence="3" id="KW-1185">Reference proteome</keyword>
<name>A0A7R8YRE2_HERIL</name>
<dbReference type="Proteomes" id="UP000594454">
    <property type="component" value="Chromosome 2"/>
</dbReference>
<dbReference type="InParanoid" id="A0A7R8YRE2"/>